<dbReference type="RefSeq" id="WP_041913467.1">
    <property type="nucleotide sequence ID" value="NZ_BOQI01000010.1"/>
</dbReference>
<dbReference type="PROSITE" id="PS51257">
    <property type="entry name" value="PROKAR_LIPOPROTEIN"/>
    <property type="match status" value="1"/>
</dbReference>
<dbReference type="InterPro" id="IPR042095">
    <property type="entry name" value="SUMF_sf"/>
</dbReference>
<dbReference type="EMBL" id="CDOK01000162">
    <property type="protein sequence ID" value="CEN52378.1"/>
    <property type="molecule type" value="Genomic_DNA"/>
</dbReference>
<dbReference type="PANTHER" id="PTHR23150:SF19">
    <property type="entry name" value="FORMYLGLYCINE-GENERATING ENZYME"/>
    <property type="match status" value="1"/>
</dbReference>
<reference evidence="6 7" key="1">
    <citation type="submission" date="2015-01" db="EMBL/GenBank/DDBJ databases">
        <authorList>
            <person name="MANFREDI Pablo"/>
        </authorList>
    </citation>
    <scope>NUCLEOTIDE SEQUENCE [LARGE SCALE GENOMIC DNA]</scope>
    <source>
        <strain evidence="5 6">Cc11</strain>
        <strain evidence="4 7">Cc12</strain>
    </source>
</reference>
<dbReference type="InterPro" id="IPR016187">
    <property type="entry name" value="CTDL_fold"/>
</dbReference>
<evidence type="ECO:0000313" key="4">
    <source>
        <dbReference type="EMBL" id="CEN37671.1"/>
    </source>
</evidence>
<dbReference type="Proteomes" id="UP000039370">
    <property type="component" value="Unassembled WGS sequence"/>
</dbReference>
<dbReference type="AlphaFoldDB" id="A0A0B7IQY8"/>
<dbReference type="GO" id="GO:0120147">
    <property type="term" value="F:formylglycine-generating oxidase activity"/>
    <property type="evidence" value="ECO:0007669"/>
    <property type="project" value="TreeGrafter"/>
</dbReference>
<evidence type="ECO:0000256" key="1">
    <source>
        <dbReference type="SAM" id="SignalP"/>
    </source>
</evidence>
<feature type="domain" description="Sulfatase-modifying factor enzyme-like" evidence="2">
    <location>
        <begin position="42"/>
        <end position="438"/>
    </location>
</feature>
<dbReference type="SUPFAM" id="SSF56436">
    <property type="entry name" value="C-type lectin-like"/>
    <property type="match status" value="1"/>
</dbReference>
<reference evidence="3" key="2">
    <citation type="journal article" date="2017" name="Genome Announc.">
        <title>Twelve Complete Reference Genomes of Clinical Isolates in the Capnocytophaga Genus.</title>
        <authorList>
            <person name="Villarma A."/>
            <person name="Gulvik C.A."/>
            <person name="Rowe L.A."/>
            <person name="Sheth M."/>
            <person name="Juieng P."/>
            <person name="Nicholson A.C."/>
            <person name="Loparev V.N."/>
            <person name="McQuiston J.R."/>
        </authorList>
    </citation>
    <scope>NUCLEOTIDE SEQUENCE</scope>
    <source>
        <strain evidence="3">H5594</strain>
    </source>
</reference>
<gene>
    <name evidence="3" type="primary">gldK</name>
    <name evidence="5" type="ORF">CCAN11_2440062</name>
    <name evidence="4" type="ORF">CCAN12_710013</name>
    <name evidence="3" type="ORF">CGC56_08090</name>
</gene>
<dbReference type="Gene3D" id="3.90.1580.10">
    <property type="entry name" value="paralog of FGE (formylglycine-generating enzyme)"/>
    <property type="match status" value="1"/>
</dbReference>
<keyword evidence="1" id="KW-0732">Signal</keyword>
<keyword evidence="3" id="KW-0449">Lipoprotein</keyword>
<dbReference type="InterPro" id="IPR051043">
    <property type="entry name" value="Sulfatase_Mod_Factor_Kinase"/>
</dbReference>
<feature type="chain" id="PRO_5015034918" evidence="1">
    <location>
        <begin position="20"/>
        <end position="457"/>
    </location>
</feature>
<evidence type="ECO:0000313" key="8">
    <source>
        <dbReference type="Proteomes" id="UP000243136"/>
    </source>
</evidence>
<evidence type="ECO:0000313" key="5">
    <source>
        <dbReference type="EMBL" id="CEN52378.1"/>
    </source>
</evidence>
<dbReference type="Pfam" id="PF03781">
    <property type="entry name" value="FGE-sulfatase"/>
    <property type="match status" value="1"/>
</dbReference>
<evidence type="ECO:0000313" key="6">
    <source>
        <dbReference type="Proteomes" id="UP000039370"/>
    </source>
</evidence>
<feature type="signal peptide" evidence="1">
    <location>
        <begin position="1"/>
        <end position="19"/>
    </location>
</feature>
<reference evidence="8" key="3">
    <citation type="submission" date="2017-06" db="EMBL/GenBank/DDBJ databases">
        <title>Capnocytophaga spp. assemblies.</title>
        <authorList>
            <person name="Gulvik C.A."/>
        </authorList>
    </citation>
    <scope>NUCLEOTIDE SEQUENCE [LARGE SCALE GENOMIC DNA]</scope>
    <source>
        <strain evidence="8">H5594</strain>
    </source>
</reference>
<protein>
    <submittedName>
        <fullName evidence="5">C-alpha-formylglycine-generating enzyme 2</fullName>
    </submittedName>
    <submittedName>
        <fullName evidence="3">Gliding motility lipoprotein GldK</fullName>
    </submittedName>
</protein>
<dbReference type="NCBIfam" id="TIGR03525">
    <property type="entry name" value="GldK"/>
    <property type="match status" value="1"/>
</dbReference>
<dbReference type="InterPro" id="IPR019866">
    <property type="entry name" value="Glid_motil-assoc_lipo_GldK"/>
</dbReference>
<dbReference type="InterPro" id="IPR005532">
    <property type="entry name" value="SUMF_dom"/>
</dbReference>
<dbReference type="Proteomes" id="UP000243136">
    <property type="component" value="Chromosome"/>
</dbReference>
<sequence length="457" mass="52688">MIRKISLFMVMIAILAACGKGSNKGELVGVKGKKWKQPKPYGMTLIPGGAFVMGNADDDKSGSSNAQNKTVTVRSFYMDETEITNSEYRQFVYWVRDSIIKTKLALMAEDMGQGPGSGGIGEFAFLDSNSENMSVYDKYMYDNYYSVDGEKGRKLNPKAQIIWDKNKYPDENYAEVMDKMYIPMDEAYNGKRPLDVEQLVFRYQVMDMEKAARKRGARKDYIREELVKIYPDTTVWIRDFEYSYNEPMHNDYFWHEAYSEYPVVGVTWGQARAFCEWRTINKNAYLKSKNDDVVNAFRLPIEAEWEFAARGGLENGTYPWGGPYTTDDRACFLANFKPLRGDYAADNALYTVEAKSYEPNGYNLYNMAGNVAEWTNTTYDPNAYEYMSTMNPNVNDEKNQRKVVRGGSWKDPMYMLQVHTRDFEYQDSARSYIGFRTVQDYMGTDATQKVKGARGFR</sequence>
<dbReference type="EMBL" id="CP022388">
    <property type="protein sequence ID" value="ATA92114.1"/>
    <property type="molecule type" value="Genomic_DNA"/>
</dbReference>
<organism evidence="5 6">
    <name type="scientific">Capnocytophaga canimorsus</name>
    <dbReference type="NCBI Taxonomy" id="28188"/>
    <lineage>
        <taxon>Bacteria</taxon>
        <taxon>Pseudomonadati</taxon>
        <taxon>Bacteroidota</taxon>
        <taxon>Flavobacteriia</taxon>
        <taxon>Flavobacteriales</taxon>
        <taxon>Flavobacteriaceae</taxon>
        <taxon>Capnocytophaga</taxon>
    </lineage>
</organism>
<proteinExistence type="predicted"/>
<accession>A0A0B7IQY8</accession>
<dbReference type="GeneID" id="69580990"/>
<dbReference type="EMBL" id="CDOE01000069">
    <property type="protein sequence ID" value="CEN37671.1"/>
    <property type="molecule type" value="Genomic_DNA"/>
</dbReference>
<dbReference type="Proteomes" id="UP000044026">
    <property type="component" value="Unassembled WGS sequence"/>
</dbReference>
<dbReference type="PANTHER" id="PTHR23150">
    <property type="entry name" value="SULFATASE MODIFYING FACTOR 1, 2"/>
    <property type="match status" value="1"/>
</dbReference>
<evidence type="ECO:0000259" key="2">
    <source>
        <dbReference type="Pfam" id="PF03781"/>
    </source>
</evidence>
<evidence type="ECO:0000313" key="7">
    <source>
        <dbReference type="Proteomes" id="UP000044026"/>
    </source>
</evidence>
<evidence type="ECO:0000313" key="3">
    <source>
        <dbReference type="EMBL" id="ATA92114.1"/>
    </source>
</evidence>
<name>A0A0B7IQY8_9FLAO</name>